<dbReference type="OrthoDB" id="427518at2759"/>
<dbReference type="InterPro" id="IPR027417">
    <property type="entry name" value="P-loop_NTPase"/>
</dbReference>
<feature type="region of interest" description="Disordered" evidence="6">
    <location>
        <begin position="1164"/>
        <end position="1204"/>
    </location>
</feature>
<dbReference type="Gene3D" id="1.25.40.20">
    <property type="entry name" value="Ankyrin repeat-containing domain"/>
    <property type="match status" value="3"/>
</dbReference>
<reference evidence="10" key="1">
    <citation type="submission" date="2014-01" db="EMBL/GenBank/DDBJ databases">
        <authorList>
            <person name="Aslett M."/>
        </authorList>
    </citation>
    <scope>NUCLEOTIDE SEQUENCE</scope>
</reference>
<dbReference type="InterPro" id="IPR002110">
    <property type="entry name" value="Ankyrin_rpt"/>
</dbReference>
<feature type="repeat" description="ANK" evidence="5">
    <location>
        <begin position="539"/>
        <end position="571"/>
    </location>
</feature>
<evidence type="ECO:0000256" key="6">
    <source>
        <dbReference type="SAM" id="MobiDB-lite"/>
    </source>
</evidence>
<feature type="domain" description="Nephrocystin 3-like N-terminal" evidence="7">
    <location>
        <begin position="30"/>
        <end position="105"/>
    </location>
</feature>
<dbReference type="PRINTS" id="PR01415">
    <property type="entry name" value="ANKYRIN"/>
</dbReference>
<name>A0A077Z9P2_TRITR</name>
<dbReference type="Pfam" id="PF24883">
    <property type="entry name" value="NPHP3_N"/>
    <property type="match status" value="1"/>
</dbReference>
<gene>
    <name evidence="10" type="ORF">TTRE_0000466001</name>
</gene>
<dbReference type="Proteomes" id="UP000030665">
    <property type="component" value="Unassembled WGS sequence"/>
</dbReference>
<dbReference type="EMBL" id="HG806034">
    <property type="protein sequence ID" value="CDW56383.1"/>
    <property type="molecule type" value="Genomic_DNA"/>
</dbReference>
<protein>
    <submittedName>
        <fullName evidence="10">Ank 5 and Ank 2 domain containing protein</fullName>
    </submittedName>
</protein>
<feature type="repeat" description="ANK" evidence="5">
    <location>
        <begin position="775"/>
        <end position="807"/>
    </location>
</feature>
<dbReference type="Pfam" id="PF00023">
    <property type="entry name" value="Ank"/>
    <property type="match status" value="2"/>
</dbReference>
<evidence type="ECO:0000259" key="8">
    <source>
        <dbReference type="Pfam" id="PF25520"/>
    </source>
</evidence>
<keyword evidence="2" id="KW-0677">Repeat</keyword>
<dbReference type="Pfam" id="PF12796">
    <property type="entry name" value="Ank_2"/>
    <property type="match status" value="4"/>
</dbReference>
<feature type="repeat" description="ANK" evidence="5">
    <location>
        <begin position="742"/>
        <end position="774"/>
    </location>
</feature>
<dbReference type="InterPro" id="IPR036770">
    <property type="entry name" value="Ankyrin_rpt-contain_sf"/>
</dbReference>
<evidence type="ECO:0000313" key="10">
    <source>
        <dbReference type="EMBL" id="CDW56383.1"/>
    </source>
</evidence>
<dbReference type="SUPFAM" id="SSF52540">
    <property type="entry name" value="P-loop containing nucleoside triphosphate hydrolases"/>
    <property type="match status" value="1"/>
</dbReference>
<evidence type="ECO:0000259" key="7">
    <source>
        <dbReference type="Pfam" id="PF24883"/>
    </source>
</evidence>
<keyword evidence="4 5" id="KW-0040">ANK repeat</keyword>
<dbReference type="InterPro" id="IPR058056">
    <property type="entry name" value="WH_TANC1/2"/>
</dbReference>
<feature type="repeat" description="ANK" evidence="5">
    <location>
        <begin position="1009"/>
        <end position="1041"/>
    </location>
</feature>
<keyword evidence="3" id="KW-0802">TPR repeat</keyword>
<feature type="repeat" description="ANK" evidence="5">
    <location>
        <begin position="709"/>
        <end position="741"/>
    </location>
</feature>
<evidence type="ECO:0000256" key="2">
    <source>
        <dbReference type="ARBA" id="ARBA00022737"/>
    </source>
</evidence>
<dbReference type="SUPFAM" id="SSF48403">
    <property type="entry name" value="Ankyrin repeat"/>
    <property type="match status" value="2"/>
</dbReference>
<keyword evidence="11" id="KW-1185">Reference proteome</keyword>
<sequence length="1225" mass="133101">MAAKCPLERKRFIGREWLFKRILHCLNTGTKGVVVIGEPGCGKTACCCEIIWPTRIDSLQQVLNGRLLAYYFCNTFDAASTSAGQFVLSLTSQLLAAEGPRRATVSGYRQKVMGEQERRIWLQNPVKCEADPVEAFRLLVAEPLSNVKVLDTPPAGGCSFFVMIDSLHDRCDGGPSGTDGFVSILDLWARFQAQLPPWLFTLCTSRRQCKCIARRFLHFRKITLDNAQRPHIMEDVGAYVAHRLSDSLAFKGSPEQTITGQEELVNLLGLKSNGCFLYLELILDAVRDGLVSFDRAKEVPGTLNGLYLWMCDRLIGDSPYSTVRDIFSVLLASRRSLSVKQLYRTAWTSNVDLTWSSFLAALKRVSRLLWTDDTMCLLFHGSFAEWLLDVKHSTQKYLCRKIDGHGCLAMFLSLRASTLSKNELIEFAYHLSKMTSLGLNMHQLTMWMMTCGAKADKLLLTHPVCDHETTRLLIELGATLATPKGPSSKHCSVNLSIPIQDESHVSHKSLHSSAQNGCSTCVRWWLSSANVSPDVEDECGNTALFLAAKFGHADVCRQLLKASHNANAVNRDGWTALRVAAHSGHALVVALLLRHGASVDCCSADGRTALRAASWAGYDQCCSILLKAGASVDHQDCEGRTALMTAAFNGHSRVVEMLAAAGADIDHRDRDGRTALIVVTMGPLPEKKRKAMIELLLKLMATADITDKQGRSVLHFAALEGLVEVCEILISKGADLNAEDEHKCTPLMLAACCGRRAVVDLLLSKGADVDTIDSTGRTVLSLAASQGNPDIVGALLLAGLDEMHRDNNGWAPLHYASCNGHLGACALLCSHHGETVDLSDNGGRTPLMLAVEEGHLDVAKCLLQFRASPFKPSLDGRTALHLAASSGSSELCYLLVSQSAGINVDVFDIEGRTSLYYAVLEEHADIVDMLLSFGCDPNMADLHGRTPLHVASWLGNLPIVELLLRHGANVDAGDRENRTALMIAVWRNKYNVAKVLLDHKADPNAYCFEGSTALSIAAQEGKDTLVQLLLQFSADIGHRDSHGRLAADIARLSKHDEIADLLETLQDNLVGMCTNLSGSSKKSAESKSSSGYQSLLNTNDSTGSAKVDATLETTRPPLDSISCASLSSEDDNSSTAFLQEADHPVGTFSDNSGRSVHVALKTNSNGSSISTQEDLSTSTVPDSDASLSGSLSVSNSSRVSCRQSCHRSSKRTLIVTNPHYRRNAP</sequence>
<feature type="compositionally biased region" description="Polar residues" evidence="6">
    <location>
        <begin position="1164"/>
        <end position="1181"/>
    </location>
</feature>
<dbReference type="InterPro" id="IPR058018">
    <property type="entry name" value="AAA_lid_TANC1/2"/>
</dbReference>
<dbReference type="PANTHER" id="PTHR24166">
    <property type="entry name" value="ROLLING PEBBLES, ISOFORM B"/>
    <property type="match status" value="1"/>
</dbReference>
<organism evidence="10 11">
    <name type="scientific">Trichuris trichiura</name>
    <name type="common">Whipworm</name>
    <name type="synonym">Trichocephalus trichiurus</name>
    <dbReference type="NCBI Taxonomy" id="36087"/>
    <lineage>
        <taxon>Eukaryota</taxon>
        <taxon>Metazoa</taxon>
        <taxon>Ecdysozoa</taxon>
        <taxon>Nematoda</taxon>
        <taxon>Enoplea</taxon>
        <taxon>Dorylaimia</taxon>
        <taxon>Trichinellida</taxon>
        <taxon>Trichuridae</taxon>
        <taxon>Trichuris</taxon>
    </lineage>
</organism>
<dbReference type="Pfam" id="PF25521">
    <property type="entry name" value="WHD_TANC1"/>
    <property type="match status" value="1"/>
</dbReference>
<feature type="domain" description="TANC1/2-like AAA+ ATPase lid" evidence="8">
    <location>
        <begin position="225"/>
        <end position="311"/>
    </location>
</feature>
<feature type="compositionally biased region" description="Low complexity" evidence="6">
    <location>
        <begin position="1077"/>
        <end position="1090"/>
    </location>
</feature>
<feature type="domain" description="TANC1/2-like winged helix" evidence="9">
    <location>
        <begin position="315"/>
        <end position="436"/>
    </location>
</feature>
<dbReference type="InterPro" id="IPR056884">
    <property type="entry name" value="NPHP3-like_N"/>
</dbReference>
<feature type="repeat" description="ANK" evidence="5">
    <location>
        <begin position="842"/>
        <end position="868"/>
    </location>
</feature>
<feature type="compositionally biased region" description="Polar residues" evidence="6">
    <location>
        <begin position="1091"/>
        <end position="1103"/>
    </location>
</feature>
<dbReference type="InterPro" id="IPR050889">
    <property type="entry name" value="Dendritic_Spine_Reg/Scaffold"/>
</dbReference>
<proteinExistence type="predicted"/>
<dbReference type="PROSITE" id="PS50088">
    <property type="entry name" value="ANK_REPEAT"/>
    <property type="match status" value="13"/>
</dbReference>
<dbReference type="Pfam" id="PF13857">
    <property type="entry name" value="Ank_5"/>
    <property type="match status" value="1"/>
</dbReference>
<feature type="repeat" description="ANK" evidence="5">
    <location>
        <begin position="875"/>
        <end position="904"/>
    </location>
</feature>
<keyword evidence="1" id="KW-0597">Phosphoprotein</keyword>
<evidence type="ECO:0000259" key="9">
    <source>
        <dbReference type="Pfam" id="PF25521"/>
    </source>
</evidence>
<dbReference type="AlphaFoldDB" id="A0A077Z9P2"/>
<dbReference type="Pfam" id="PF25520">
    <property type="entry name" value="AAA_lid_TANC1"/>
    <property type="match status" value="1"/>
</dbReference>
<dbReference type="PANTHER" id="PTHR24166:SF48">
    <property type="entry name" value="PROTEIN VAPYRIN"/>
    <property type="match status" value="1"/>
</dbReference>
<feature type="repeat" description="ANK" evidence="5">
    <location>
        <begin position="943"/>
        <end position="975"/>
    </location>
</feature>
<evidence type="ECO:0000256" key="4">
    <source>
        <dbReference type="ARBA" id="ARBA00023043"/>
    </source>
</evidence>
<evidence type="ECO:0000313" key="11">
    <source>
        <dbReference type="Proteomes" id="UP000030665"/>
    </source>
</evidence>
<feature type="repeat" description="ANK" evidence="5">
    <location>
        <begin position="976"/>
        <end position="1005"/>
    </location>
</feature>
<feature type="compositionally biased region" description="Low complexity" evidence="6">
    <location>
        <begin position="1182"/>
        <end position="1203"/>
    </location>
</feature>
<dbReference type="SMART" id="SM00248">
    <property type="entry name" value="ANK"/>
    <property type="match status" value="15"/>
</dbReference>
<accession>A0A077Z9P2</accession>
<feature type="repeat" description="ANK" evidence="5">
    <location>
        <begin position="605"/>
        <end position="637"/>
    </location>
</feature>
<feature type="repeat" description="ANK" evidence="5">
    <location>
        <begin position="572"/>
        <end position="604"/>
    </location>
</feature>
<feature type="repeat" description="ANK" evidence="5">
    <location>
        <begin position="638"/>
        <end position="670"/>
    </location>
</feature>
<feature type="repeat" description="ANK" evidence="5">
    <location>
        <begin position="910"/>
        <end position="942"/>
    </location>
</feature>
<evidence type="ECO:0000256" key="3">
    <source>
        <dbReference type="ARBA" id="ARBA00022803"/>
    </source>
</evidence>
<feature type="region of interest" description="Disordered" evidence="6">
    <location>
        <begin position="1077"/>
        <end position="1103"/>
    </location>
</feature>
<dbReference type="PROSITE" id="PS50297">
    <property type="entry name" value="ANK_REP_REGION"/>
    <property type="match status" value="13"/>
</dbReference>
<dbReference type="STRING" id="36087.A0A077Z9P2"/>
<reference evidence="10" key="2">
    <citation type="submission" date="2014-03" db="EMBL/GenBank/DDBJ databases">
        <title>The whipworm genome and dual-species transcriptomics of an intimate host-pathogen interaction.</title>
        <authorList>
            <person name="Foth B.J."/>
            <person name="Tsai I.J."/>
            <person name="Reid A.J."/>
            <person name="Bancroft A.J."/>
            <person name="Nichol S."/>
            <person name="Tracey A."/>
            <person name="Holroyd N."/>
            <person name="Cotton J.A."/>
            <person name="Stanley E.J."/>
            <person name="Zarowiecki M."/>
            <person name="Liu J.Z."/>
            <person name="Huckvale T."/>
            <person name="Cooper P.J."/>
            <person name="Grencis R.K."/>
            <person name="Berriman M."/>
        </authorList>
    </citation>
    <scope>NUCLEOTIDE SEQUENCE [LARGE SCALE GENOMIC DNA]</scope>
</reference>
<evidence type="ECO:0000256" key="1">
    <source>
        <dbReference type="ARBA" id="ARBA00022553"/>
    </source>
</evidence>
<evidence type="ECO:0000256" key="5">
    <source>
        <dbReference type="PROSITE-ProRule" id="PRU00023"/>
    </source>
</evidence>